<evidence type="ECO:0000256" key="1">
    <source>
        <dbReference type="SAM" id="SignalP"/>
    </source>
</evidence>
<accession>A0A3S4UPD3</accession>
<evidence type="ECO:0000313" key="3">
    <source>
        <dbReference type="EMBL" id="KEY20033.1"/>
    </source>
</evidence>
<organism evidence="4 6">
    <name type="scientific">Kaistella antarctica</name>
    <dbReference type="NCBI Taxonomy" id="266748"/>
    <lineage>
        <taxon>Bacteria</taxon>
        <taxon>Pseudomonadati</taxon>
        <taxon>Bacteroidota</taxon>
        <taxon>Flavobacteriia</taxon>
        <taxon>Flavobacteriales</taxon>
        <taxon>Weeksellaceae</taxon>
        <taxon>Chryseobacterium group</taxon>
        <taxon>Kaistella</taxon>
    </lineage>
</organism>
<dbReference type="InterPro" id="IPR045497">
    <property type="entry name" value="DUF6438"/>
</dbReference>
<reference evidence="3 5" key="1">
    <citation type="submission" date="2014-07" db="EMBL/GenBank/DDBJ databases">
        <authorList>
            <person name="Pisani N.G."/>
            <person name="Newman J.D."/>
        </authorList>
    </citation>
    <scope>NUCLEOTIDE SEQUENCE [LARGE SCALE GENOMIC DNA]</scope>
    <source>
        <strain evidence="3 5">LMG 24720</strain>
    </source>
</reference>
<dbReference type="KEGG" id="cant:NCTC13489_00211"/>
<sequence>MKYLLSLIAIMLLINCSTNKNAAKYDLIEYEAGACYGFCPIFKMKINSDRTAIFEAERFNFSQDRDSQEKEGIFKGTITEEQYNRLVSMLNSLEPKDLKDYYGNENVSDLPTSHLTLKFQDGTIKKIEDYGKHGTPNLEKVYQFFEDLKTNQAWTKIE</sequence>
<feature type="chain" id="PRO_5018556064" description="DUF6438 domain-containing protein" evidence="1">
    <location>
        <begin position="23"/>
        <end position="158"/>
    </location>
</feature>
<evidence type="ECO:0000313" key="6">
    <source>
        <dbReference type="Proteomes" id="UP000270036"/>
    </source>
</evidence>
<dbReference type="Pfam" id="PF20033">
    <property type="entry name" value="DUF6438"/>
    <property type="match status" value="1"/>
</dbReference>
<protein>
    <recommendedName>
        <fullName evidence="2">DUF6438 domain-containing protein</fullName>
    </recommendedName>
</protein>
<dbReference type="Proteomes" id="UP000270036">
    <property type="component" value="Chromosome"/>
</dbReference>
<feature type="domain" description="DUF6438" evidence="2">
    <location>
        <begin position="27"/>
        <end position="148"/>
    </location>
</feature>
<proteinExistence type="predicted"/>
<dbReference type="Proteomes" id="UP000028349">
    <property type="component" value="Unassembled WGS sequence"/>
</dbReference>
<keyword evidence="1" id="KW-0732">Signal</keyword>
<name>A0A3S4UPD3_9FLAO</name>
<dbReference type="OrthoDB" id="7172369at2"/>
<dbReference type="AlphaFoldDB" id="A0A3S4UPD3"/>
<gene>
    <name evidence="3" type="ORF">HY04_02070</name>
    <name evidence="4" type="ORF">NCTC13489_00211</name>
</gene>
<keyword evidence="5" id="KW-1185">Reference proteome</keyword>
<evidence type="ECO:0000259" key="2">
    <source>
        <dbReference type="Pfam" id="PF20033"/>
    </source>
</evidence>
<dbReference type="EMBL" id="JPEP01000001">
    <property type="protein sequence ID" value="KEY20033.1"/>
    <property type="molecule type" value="Genomic_DNA"/>
</dbReference>
<reference evidence="4 6" key="2">
    <citation type="submission" date="2018-12" db="EMBL/GenBank/DDBJ databases">
        <authorList>
            <consortium name="Pathogen Informatics"/>
        </authorList>
    </citation>
    <scope>NUCLEOTIDE SEQUENCE [LARGE SCALE GENOMIC DNA]</scope>
    <source>
        <strain evidence="4 6">NCTC13489</strain>
    </source>
</reference>
<dbReference type="RefSeq" id="WP_034717429.1">
    <property type="nucleotide sequence ID" value="NZ_FOIX01000002.1"/>
</dbReference>
<evidence type="ECO:0000313" key="5">
    <source>
        <dbReference type="Proteomes" id="UP000028349"/>
    </source>
</evidence>
<dbReference type="EMBL" id="LR134441">
    <property type="protein sequence ID" value="VEH95627.1"/>
    <property type="molecule type" value="Genomic_DNA"/>
</dbReference>
<dbReference type="STRING" id="266748.HY04_02070"/>
<evidence type="ECO:0000313" key="4">
    <source>
        <dbReference type="EMBL" id="VEH95627.1"/>
    </source>
</evidence>
<feature type="signal peptide" evidence="1">
    <location>
        <begin position="1"/>
        <end position="22"/>
    </location>
</feature>